<evidence type="ECO:0000313" key="1">
    <source>
        <dbReference type="EMBL" id="PWV97401.1"/>
    </source>
</evidence>
<protein>
    <submittedName>
        <fullName evidence="1">Uncharacterized protein</fullName>
    </submittedName>
</protein>
<evidence type="ECO:0000313" key="2">
    <source>
        <dbReference type="Proteomes" id="UP000246635"/>
    </source>
</evidence>
<dbReference type="EMBL" id="QGTQ01000021">
    <property type="protein sequence ID" value="PWV97401.1"/>
    <property type="molecule type" value="Genomic_DNA"/>
</dbReference>
<dbReference type="Proteomes" id="UP000246635">
    <property type="component" value="Unassembled WGS sequence"/>
</dbReference>
<comment type="caution">
    <text evidence="1">The sequence shown here is derived from an EMBL/GenBank/DDBJ whole genome shotgun (WGS) entry which is preliminary data.</text>
</comment>
<proteinExistence type="predicted"/>
<sequence>MIWLQTIKHFEQRYGSQYVSIFDHLRSRLTESETGDGKFVVLPFEAGIGKSLQTDRIVGEYLRSELTRGQRHTVVRRNDDLRRFLIIKKFKDDVLGCAERINQVSSGEIALGITSENWSDYKANLESISDFLVVVITHERYLDLALDAYTRAFFTEGRHTLVIDEALFPPVCTLSATKIRAVQQVWPLMMQRSLVDAYEPFLHEIQRLSKSQEQIVVCDPLDCSESIKRFKEEADAQSFDMKTSNLISEFVNDLEVIIANTTLCIDGRLTSYDPRIVRWGLRNNIILDANGNFDMRYSFDDTVTVDNQAPVINHDNWTIHHIPYNSSKSSIRRTADYHSRLMELVLERKKPDDKTLIVTQKEFETKLQAALGNDDPDVQIAYFGNIIGKNDWRDFNQVWIVSNAIIPMEVYSLYWLMSTREEFQERSIDIVLHKRKKGKVSFKDQRFEDIRMGHLVGEIYQAVKRINRDNNHTAEIFIVNNDPDITEALERHMPGIRRGETIDLDVAQNMTSKETKETEADRLEAYLLSLPIGERVAKAVVCKEARNINANNFGRTLKDEKIQRLINAGIIEVKSRYITRIS</sequence>
<name>A0A2V2YNK9_9BACL</name>
<dbReference type="RefSeq" id="WP_110045922.1">
    <property type="nucleotide sequence ID" value="NZ_CP054613.1"/>
</dbReference>
<reference evidence="1 2" key="1">
    <citation type="submission" date="2018-05" db="EMBL/GenBank/DDBJ databases">
        <title>Genomic Encyclopedia of Type Strains, Phase III (KMG-III): the genomes of soil and plant-associated and newly described type strains.</title>
        <authorList>
            <person name="Whitman W."/>
        </authorList>
    </citation>
    <scope>NUCLEOTIDE SEQUENCE [LARGE SCALE GENOMIC DNA]</scope>
    <source>
        <strain evidence="1 2">CECT 5696</strain>
    </source>
</reference>
<dbReference type="OrthoDB" id="1805550at2"/>
<gene>
    <name evidence="1" type="ORF">DFQ01_12144</name>
</gene>
<dbReference type="AlphaFoldDB" id="A0A2V2YNK9"/>
<keyword evidence="2" id="KW-1185">Reference proteome</keyword>
<accession>A0A2V2YNK9</accession>
<organism evidence="1 2">
    <name type="scientific">Paenibacillus cellulosilyticus</name>
    <dbReference type="NCBI Taxonomy" id="375489"/>
    <lineage>
        <taxon>Bacteria</taxon>
        <taxon>Bacillati</taxon>
        <taxon>Bacillota</taxon>
        <taxon>Bacilli</taxon>
        <taxon>Bacillales</taxon>
        <taxon>Paenibacillaceae</taxon>
        <taxon>Paenibacillus</taxon>
    </lineage>
</organism>